<sequence>MDRIYWDANDKYAIGWILYGKKADNKIYLDAGCTKQATSSEVEMAFKKRIVVSYDGGLYAPISCVTTSGITKISILLAGASDAVTMTGLSSVKDA</sequence>
<protein>
    <submittedName>
        <fullName evidence="1">Uncharacterized protein</fullName>
    </submittedName>
</protein>
<proteinExistence type="predicted"/>
<accession>A0A8S5R2F1</accession>
<evidence type="ECO:0000313" key="1">
    <source>
        <dbReference type="EMBL" id="DAE25265.1"/>
    </source>
</evidence>
<reference evidence="1" key="1">
    <citation type="journal article" date="2021" name="Proc. Natl. Acad. Sci. U.S.A.">
        <title>A Catalog of Tens of Thousands of Viruses from Human Metagenomes Reveals Hidden Associations with Chronic Diseases.</title>
        <authorList>
            <person name="Tisza M.J."/>
            <person name="Buck C.B."/>
        </authorList>
    </citation>
    <scope>NUCLEOTIDE SEQUENCE</scope>
    <source>
        <strain evidence="1">CtWWc42</strain>
    </source>
</reference>
<name>A0A8S5R2F1_9CAUD</name>
<organism evidence="1">
    <name type="scientific">Siphoviridae sp. ctWWc42</name>
    <dbReference type="NCBI Taxonomy" id="2826361"/>
    <lineage>
        <taxon>Viruses</taxon>
        <taxon>Duplodnaviria</taxon>
        <taxon>Heunggongvirae</taxon>
        <taxon>Uroviricota</taxon>
        <taxon>Caudoviricetes</taxon>
    </lineage>
</organism>
<dbReference type="EMBL" id="BK015795">
    <property type="protein sequence ID" value="DAE25265.1"/>
    <property type="molecule type" value="Genomic_DNA"/>
</dbReference>